<sequence>MKLSNTRLYLRPWEDADAPALYQLARNPEIGPRAGWPPHSSEAESLEIIQNFFNNEGAFAILAQDSHELLGSIALKDQEHSTLAQSPTEGELGFWIGQPFWGHGYAGEAASLLIDEAFNQRKLSTIWCAYFDGNASSKRVQEKLGFHYAFTIPASPVPMLQAFRTRHVNRLDQADWQLRS</sequence>
<evidence type="ECO:0000313" key="3">
    <source>
        <dbReference type="Proteomes" id="UP000263232"/>
    </source>
</evidence>
<dbReference type="SUPFAM" id="SSF55729">
    <property type="entry name" value="Acyl-CoA N-acyltransferases (Nat)"/>
    <property type="match status" value="1"/>
</dbReference>
<gene>
    <name evidence="2" type="ORF">CL176_06245</name>
</gene>
<protein>
    <submittedName>
        <fullName evidence="2">RimJ/RimL family protein N-acetyltransferase</fullName>
    </submittedName>
</protein>
<dbReference type="InterPro" id="IPR016181">
    <property type="entry name" value="Acyl_CoA_acyltransferase"/>
</dbReference>
<name>A0A347WKM0_9LACT</name>
<dbReference type="PROSITE" id="PS51186">
    <property type="entry name" value="GNAT"/>
    <property type="match status" value="1"/>
</dbReference>
<dbReference type="RefSeq" id="WP_118990530.1">
    <property type="nucleotide sequence ID" value="NZ_CP023434.1"/>
</dbReference>
<dbReference type="InterPro" id="IPR051531">
    <property type="entry name" value="N-acetyltransferase"/>
</dbReference>
<keyword evidence="2" id="KW-0808">Transferase</keyword>
<dbReference type="GO" id="GO:0016747">
    <property type="term" value="F:acyltransferase activity, transferring groups other than amino-acyl groups"/>
    <property type="evidence" value="ECO:0007669"/>
    <property type="project" value="InterPro"/>
</dbReference>
<proteinExistence type="predicted"/>
<dbReference type="InterPro" id="IPR000182">
    <property type="entry name" value="GNAT_dom"/>
</dbReference>
<dbReference type="PANTHER" id="PTHR43792">
    <property type="entry name" value="GNAT FAMILY, PUTATIVE (AFU_ORTHOLOGUE AFUA_3G00765)-RELATED-RELATED"/>
    <property type="match status" value="1"/>
</dbReference>
<dbReference type="AlphaFoldDB" id="A0A347WKM0"/>
<accession>A0A347WKM0</accession>
<evidence type="ECO:0000259" key="1">
    <source>
        <dbReference type="PROSITE" id="PS51186"/>
    </source>
</evidence>
<dbReference type="Pfam" id="PF13302">
    <property type="entry name" value="Acetyltransf_3"/>
    <property type="match status" value="1"/>
</dbReference>
<organism evidence="2 3">
    <name type="scientific">Suicoccus acidiformans</name>
    <dbReference type="NCBI Taxonomy" id="2036206"/>
    <lineage>
        <taxon>Bacteria</taxon>
        <taxon>Bacillati</taxon>
        <taxon>Bacillota</taxon>
        <taxon>Bacilli</taxon>
        <taxon>Lactobacillales</taxon>
        <taxon>Aerococcaceae</taxon>
        <taxon>Suicoccus</taxon>
    </lineage>
</organism>
<dbReference type="Proteomes" id="UP000263232">
    <property type="component" value="Chromosome"/>
</dbReference>
<dbReference type="OrthoDB" id="9798081at2"/>
<dbReference type="EMBL" id="CP023434">
    <property type="protein sequence ID" value="AXY25627.1"/>
    <property type="molecule type" value="Genomic_DNA"/>
</dbReference>
<dbReference type="Gene3D" id="3.40.630.30">
    <property type="match status" value="1"/>
</dbReference>
<feature type="domain" description="N-acetyltransferase" evidence="1">
    <location>
        <begin position="8"/>
        <end position="164"/>
    </location>
</feature>
<dbReference type="KEGG" id="abae:CL176_06245"/>
<reference evidence="2 3" key="1">
    <citation type="submission" date="2017-09" db="EMBL/GenBank/DDBJ databases">
        <title>Complete genome sequence of Oxytococcus suis strain ZY16052.</title>
        <authorList>
            <person name="Li F."/>
        </authorList>
    </citation>
    <scope>NUCLEOTIDE SEQUENCE [LARGE SCALE GENOMIC DNA]</scope>
    <source>
        <strain evidence="2 3">ZY16052</strain>
    </source>
</reference>
<evidence type="ECO:0000313" key="2">
    <source>
        <dbReference type="EMBL" id="AXY25627.1"/>
    </source>
</evidence>
<keyword evidence="3" id="KW-1185">Reference proteome</keyword>